<keyword evidence="2" id="KW-1003">Cell membrane</keyword>
<keyword evidence="3" id="KW-0997">Cell inner membrane</keyword>
<dbReference type="InterPro" id="IPR024528">
    <property type="entry name" value="ThrE_2"/>
</dbReference>
<dbReference type="Proteomes" id="UP000234239">
    <property type="component" value="Unassembled WGS sequence"/>
</dbReference>
<dbReference type="KEGG" id="asan:AWM72_04000"/>
<protein>
    <submittedName>
        <fullName evidence="11">Threonine/serine exporter</fullName>
    </submittedName>
</protein>
<dbReference type="OrthoDB" id="9810047at2"/>
<reference evidence="12" key="2">
    <citation type="submission" date="2016-01" db="EMBL/GenBank/DDBJ databases">
        <title>Six Aerococcus type strain genome sequencing and assembly using PacBio and Illumina Hiseq.</title>
        <authorList>
            <person name="Carkaci D."/>
            <person name="Dargis R."/>
            <person name="Nielsen X.C."/>
            <person name="Skovgaard O."/>
            <person name="Fuursted K."/>
            <person name="Christensen J.J."/>
        </authorList>
    </citation>
    <scope>NUCLEOTIDE SEQUENCE [LARGE SCALE GENOMIC DNA]</scope>
    <source>
        <strain evidence="12">CCUG43001</strain>
    </source>
</reference>
<dbReference type="Proteomes" id="UP000069912">
    <property type="component" value="Chromosome"/>
</dbReference>
<feature type="transmembrane region" description="Helical" evidence="8">
    <location>
        <begin position="80"/>
        <end position="98"/>
    </location>
</feature>
<evidence type="ECO:0000256" key="6">
    <source>
        <dbReference type="ARBA" id="ARBA00023136"/>
    </source>
</evidence>
<evidence type="ECO:0000256" key="7">
    <source>
        <dbReference type="ARBA" id="ARBA00034125"/>
    </source>
</evidence>
<organism evidence="10 12">
    <name type="scientific">Aerococcus sanguinicola</name>
    <dbReference type="NCBI Taxonomy" id="119206"/>
    <lineage>
        <taxon>Bacteria</taxon>
        <taxon>Bacillati</taxon>
        <taxon>Bacillota</taxon>
        <taxon>Bacilli</taxon>
        <taxon>Lactobacillales</taxon>
        <taxon>Aerococcaceae</taxon>
        <taxon>Aerococcus</taxon>
    </lineage>
</organism>
<dbReference type="GO" id="GO:0015744">
    <property type="term" value="P:succinate transport"/>
    <property type="evidence" value="ECO:0007669"/>
    <property type="project" value="TreeGrafter"/>
</dbReference>
<dbReference type="PANTHER" id="PTHR34390">
    <property type="entry name" value="UPF0442 PROTEIN YJJB-RELATED"/>
    <property type="match status" value="1"/>
</dbReference>
<gene>
    <name evidence="10" type="ORF">AWM72_04000</name>
    <name evidence="11" type="ORF">CYJ28_08995</name>
</gene>
<feature type="domain" description="Threonine/Serine exporter ThrE" evidence="9">
    <location>
        <begin position="7"/>
        <end position="135"/>
    </location>
</feature>
<evidence type="ECO:0000256" key="8">
    <source>
        <dbReference type="SAM" id="Phobius"/>
    </source>
</evidence>
<comment type="similarity">
    <text evidence="7">Belongs to the ThrE exporter (TC 2.A.79) family.</text>
</comment>
<dbReference type="GO" id="GO:0005886">
    <property type="term" value="C:plasma membrane"/>
    <property type="evidence" value="ECO:0007669"/>
    <property type="project" value="UniProtKB-SubCell"/>
</dbReference>
<evidence type="ECO:0000256" key="1">
    <source>
        <dbReference type="ARBA" id="ARBA00004651"/>
    </source>
</evidence>
<evidence type="ECO:0000313" key="10">
    <source>
        <dbReference type="EMBL" id="AMB93981.1"/>
    </source>
</evidence>
<keyword evidence="6 8" id="KW-0472">Membrane</keyword>
<comment type="subcellular location">
    <subcellularLocation>
        <location evidence="1">Cell membrane</location>
        <topology evidence="1">Multi-pass membrane protein</topology>
    </subcellularLocation>
</comment>
<reference evidence="10 12" key="1">
    <citation type="journal article" date="2016" name="Genome Announc.">
        <title>Complete Genome Sequences of Aerococcus christensenii CCUG 28831T, Aerococcus sanguinicola CCUG 43001T, Aerococcus urinae CCUG 36881T, Aerococcus urinaeequi CCUG 28094T, Aerococcus urinaehominis CCUG 42038 BT, and Aerococcus viridans CCUG 4311T.</title>
        <authorList>
            <person name="Carkaci D."/>
            <person name="Dargis R."/>
            <person name="Nielsen X.C."/>
            <person name="Skovgaard O."/>
            <person name="Fuursted K."/>
            <person name="Christensen J.J."/>
        </authorList>
    </citation>
    <scope>NUCLEOTIDE SEQUENCE [LARGE SCALE GENOMIC DNA]</scope>
    <source>
        <strain evidence="10 12">CCUG43001</strain>
    </source>
</reference>
<keyword evidence="12" id="KW-1185">Reference proteome</keyword>
<keyword evidence="5 8" id="KW-1133">Transmembrane helix</keyword>
<name>A0A109RDF8_9LACT</name>
<dbReference type="RefSeq" id="WP_067973560.1">
    <property type="nucleotide sequence ID" value="NZ_CAJHKM010000005.1"/>
</dbReference>
<evidence type="ECO:0000256" key="2">
    <source>
        <dbReference type="ARBA" id="ARBA00022475"/>
    </source>
</evidence>
<feature type="transmembrane region" description="Helical" evidence="8">
    <location>
        <begin position="118"/>
        <end position="140"/>
    </location>
</feature>
<feature type="transmembrane region" description="Helical" evidence="8">
    <location>
        <begin position="6"/>
        <end position="22"/>
    </location>
</feature>
<dbReference type="Pfam" id="PF12821">
    <property type="entry name" value="ThrE_2"/>
    <property type="match status" value="1"/>
</dbReference>
<accession>A0A109RDF8</accession>
<reference evidence="11 13" key="3">
    <citation type="submission" date="2017-12" db="EMBL/GenBank/DDBJ databases">
        <title>Phylogenetic diversity of female urinary microbiome.</title>
        <authorList>
            <person name="Thomas-White K."/>
            <person name="Wolfe A.J."/>
        </authorList>
    </citation>
    <scope>NUCLEOTIDE SEQUENCE [LARGE SCALE GENOMIC DNA]</scope>
    <source>
        <strain evidence="11 13">UMB0139</strain>
    </source>
</reference>
<dbReference type="EMBL" id="CP014160">
    <property type="protein sequence ID" value="AMB93981.1"/>
    <property type="molecule type" value="Genomic_DNA"/>
</dbReference>
<dbReference type="AlphaFoldDB" id="A0A109RDF8"/>
<evidence type="ECO:0000313" key="13">
    <source>
        <dbReference type="Proteomes" id="UP000234239"/>
    </source>
</evidence>
<keyword evidence="4 8" id="KW-0812">Transmembrane</keyword>
<evidence type="ECO:0000256" key="3">
    <source>
        <dbReference type="ARBA" id="ARBA00022519"/>
    </source>
</evidence>
<evidence type="ECO:0000259" key="9">
    <source>
        <dbReference type="Pfam" id="PF12821"/>
    </source>
</evidence>
<dbReference type="InterPro" id="IPR050539">
    <property type="entry name" value="ThrE_Dicarb/AminoAcid_Exp"/>
</dbReference>
<evidence type="ECO:0000256" key="5">
    <source>
        <dbReference type="ARBA" id="ARBA00022989"/>
    </source>
</evidence>
<dbReference type="GeneID" id="92903234"/>
<feature type="transmembrane region" description="Helical" evidence="8">
    <location>
        <begin position="56"/>
        <end position="73"/>
    </location>
</feature>
<sequence length="155" mass="17540">MINFILQIIAAYFVGYTCSICVQTPPRQIYRASIIAATGWLVYLICLDFLTLEVGGATYIASLAIAGMSQWFSRRYHQPVTVFFIPGFYTLVPGGGMYRTALYLIQSDYSRGLSELATTMFTALAIALAVFTADTVIDILRRQRELEKKIRNWRK</sequence>
<evidence type="ECO:0000256" key="4">
    <source>
        <dbReference type="ARBA" id="ARBA00022692"/>
    </source>
</evidence>
<dbReference type="PANTHER" id="PTHR34390:SF1">
    <property type="entry name" value="SUCCINATE TRANSPORTER SUBUNIT YJJB-RELATED"/>
    <property type="match status" value="1"/>
</dbReference>
<dbReference type="EMBL" id="PKGY01000006">
    <property type="protein sequence ID" value="PKZ20748.1"/>
    <property type="molecule type" value="Genomic_DNA"/>
</dbReference>
<feature type="transmembrane region" description="Helical" evidence="8">
    <location>
        <begin position="29"/>
        <end position="50"/>
    </location>
</feature>
<evidence type="ECO:0000313" key="12">
    <source>
        <dbReference type="Proteomes" id="UP000069912"/>
    </source>
</evidence>
<proteinExistence type="inferred from homology"/>
<evidence type="ECO:0000313" key="11">
    <source>
        <dbReference type="EMBL" id="PKZ20748.1"/>
    </source>
</evidence>